<keyword evidence="4" id="KW-0511">Multifunctional enzyme</keyword>
<dbReference type="InterPro" id="IPR049900">
    <property type="entry name" value="PKS_mFAS_DH"/>
</dbReference>
<dbReference type="Pfam" id="PF14765">
    <property type="entry name" value="PS-DH"/>
    <property type="match status" value="1"/>
</dbReference>
<feature type="compositionally biased region" description="Polar residues" evidence="6">
    <location>
        <begin position="1"/>
        <end position="18"/>
    </location>
</feature>
<dbReference type="GO" id="GO:0004312">
    <property type="term" value="F:fatty acid synthase activity"/>
    <property type="evidence" value="ECO:0007669"/>
    <property type="project" value="TreeGrafter"/>
</dbReference>
<accession>A0A6A5YS53</accession>
<proteinExistence type="predicted"/>
<feature type="region of interest" description="Disordered" evidence="6">
    <location>
        <begin position="1"/>
        <end position="21"/>
    </location>
</feature>
<dbReference type="InterPro" id="IPR013968">
    <property type="entry name" value="PKS_KR"/>
</dbReference>
<dbReference type="SUPFAM" id="SSF50129">
    <property type="entry name" value="GroES-like"/>
    <property type="match status" value="1"/>
</dbReference>
<keyword evidence="11" id="KW-1185">Reference proteome</keyword>
<dbReference type="PANTHER" id="PTHR43775:SF18">
    <property type="entry name" value="ENZYME, PUTATIVE (JCVI)-RELATED"/>
    <property type="match status" value="1"/>
</dbReference>
<name>A0A6A5YS53_9PLEO</name>
<dbReference type="GO" id="GO:0044550">
    <property type="term" value="P:secondary metabolite biosynthetic process"/>
    <property type="evidence" value="ECO:0007669"/>
    <property type="project" value="UniProtKB-ARBA"/>
</dbReference>
<feature type="compositionally biased region" description="Low complexity" evidence="6">
    <location>
        <begin position="2252"/>
        <end position="2267"/>
    </location>
</feature>
<dbReference type="PROSITE" id="PS52004">
    <property type="entry name" value="KS3_2"/>
    <property type="match status" value="1"/>
</dbReference>
<dbReference type="SUPFAM" id="SSF47336">
    <property type="entry name" value="ACP-like"/>
    <property type="match status" value="1"/>
</dbReference>
<feature type="active site" description="Proton acceptor; for dehydratase activity" evidence="5">
    <location>
        <position position="962"/>
    </location>
</feature>
<evidence type="ECO:0000313" key="11">
    <source>
        <dbReference type="Proteomes" id="UP000799770"/>
    </source>
</evidence>
<dbReference type="GO" id="GO:0006633">
    <property type="term" value="P:fatty acid biosynthetic process"/>
    <property type="evidence" value="ECO:0007669"/>
    <property type="project" value="TreeGrafter"/>
</dbReference>
<evidence type="ECO:0000259" key="9">
    <source>
        <dbReference type="PROSITE" id="PS52019"/>
    </source>
</evidence>
<dbReference type="SMART" id="SM00827">
    <property type="entry name" value="PKS_AT"/>
    <property type="match status" value="1"/>
</dbReference>
<keyword evidence="2" id="KW-0597">Phosphoprotein</keyword>
<dbReference type="Pfam" id="PF02801">
    <property type="entry name" value="Ketoacyl-synt_C"/>
    <property type="match status" value="1"/>
</dbReference>
<feature type="region of interest" description="Disordered" evidence="6">
    <location>
        <begin position="2249"/>
        <end position="2276"/>
    </location>
</feature>
<dbReference type="InterPro" id="IPR049551">
    <property type="entry name" value="PKS_DH_C"/>
</dbReference>
<dbReference type="InterPro" id="IPR020841">
    <property type="entry name" value="PKS_Beta-ketoAc_synthase_dom"/>
</dbReference>
<dbReference type="Pfam" id="PF00698">
    <property type="entry name" value="Acyl_transf_1"/>
    <property type="match status" value="1"/>
</dbReference>
<dbReference type="Pfam" id="PF16197">
    <property type="entry name" value="KAsynt_C_assoc"/>
    <property type="match status" value="1"/>
</dbReference>
<dbReference type="Pfam" id="PF13602">
    <property type="entry name" value="ADH_zinc_N_2"/>
    <property type="match status" value="1"/>
</dbReference>
<dbReference type="Gene3D" id="3.40.366.10">
    <property type="entry name" value="Malonyl-Coenzyme A Acyl Carrier Protein, domain 2"/>
    <property type="match status" value="1"/>
</dbReference>
<dbReference type="SUPFAM" id="SSF53901">
    <property type="entry name" value="Thiolase-like"/>
    <property type="match status" value="1"/>
</dbReference>
<dbReference type="SMART" id="SM00829">
    <property type="entry name" value="PKS_ER"/>
    <property type="match status" value="1"/>
</dbReference>
<dbReference type="InterPro" id="IPR014031">
    <property type="entry name" value="Ketoacyl_synth_C"/>
</dbReference>
<dbReference type="InterPro" id="IPR016039">
    <property type="entry name" value="Thiolase-like"/>
</dbReference>
<dbReference type="InterPro" id="IPR001227">
    <property type="entry name" value="Ac_transferase_dom_sf"/>
</dbReference>
<feature type="domain" description="Ketosynthase family 3 (KS3)" evidence="8">
    <location>
        <begin position="23"/>
        <end position="450"/>
    </location>
</feature>
<dbReference type="SUPFAM" id="SSF55048">
    <property type="entry name" value="Probable ACP-binding domain of malonyl-CoA ACP transacylase"/>
    <property type="match status" value="1"/>
</dbReference>
<organism evidence="10 11">
    <name type="scientific">Lophiotrema nucula</name>
    <dbReference type="NCBI Taxonomy" id="690887"/>
    <lineage>
        <taxon>Eukaryota</taxon>
        <taxon>Fungi</taxon>
        <taxon>Dikarya</taxon>
        <taxon>Ascomycota</taxon>
        <taxon>Pezizomycotina</taxon>
        <taxon>Dothideomycetes</taxon>
        <taxon>Pleosporomycetidae</taxon>
        <taxon>Pleosporales</taxon>
        <taxon>Lophiotremataceae</taxon>
        <taxon>Lophiotrema</taxon>
    </lineage>
</organism>
<dbReference type="OrthoDB" id="329835at2759"/>
<dbReference type="InterPro" id="IPR042104">
    <property type="entry name" value="PKS_dehydratase_sf"/>
</dbReference>
<dbReference type="Gene3D" id="3.10.129.110">
    <property type="entry name" value="Polyketide synthase dehydratase"/>
    <property type="match status" value="1"/>
</dbReference>
<gene>
    <name evidence="10" type="ORF">BDV96DRAFT_669078</name>
</gene>
<feature type="region of interest" description="N-terminal hotdog fold" evidence="5">
    <location>
        <begin position="930"/>
        <end position="1067"/>
    </location>
</feature>
<dbReference type="InterPro" id="IPR020807">
    <property type="entry name" value="PKS_DH"/>
</dbReference>
<protein>
    <submittedName>
        <fullName evidence="10">Polyketide synthase</fullName>
    </submittedName>
</protein>
<dbReference type="CDD" id="cd05195">
    <property type="entry name" value="enoyl_red"/>
    <property type="match status" value="1"/>
</dbReference>
<sequence>MTIDTSTNSAILEDTPTTPKKHQEPLAIVGFACRLPGDCNTPKDFWDFIVGGGIASRDPPASRFTLETHHDGSKKTGTMASPGGMFINADPRDIDASFFKLTRTEAIGTDPQQRQLLEVVYEGLENSGITLDEIHGKQIGCFVASFAGDYADIQARDPVNRATMSITGLPRALLANRVSHFLNIKGPSIAMDTACSGSLVAIDVANKYLQAREINGAIVAGCNLYMSPEHVNDPIASQGTASASGFCHAFDADADGYIKAEAVNMMFLKRLDDAIRDKNPIRGIIRSTATGANGWTAGIGSPDAEAQAAMVRQAYDRAGISDMTATDYIECHGTGTKAGDAAEVNGIASVFAQARKGLVPLHIGSVKGNIGHSEPAAGISGLLKATLAVEAGVIPGTATYITPSPSIDFHELNVRPSKVTVPWPTSADQRRCSVNSFGYGGANAHVIVDAVLENRSHTTSHSGPISSRMNQVADRPYIIALSANDEESLQNSATALKEHLSKPDVHVDLRDLAYTLSEKRTRHFYHGILVAKHAALDTGSMITGKVGQNAPRIGLIFTGQGAQWPEMGKDLITSFPVALSHLQSLNTVLQSLPDAPQWDLVTELSSPRSREQYQSPELSQTLTTALQLAILLLLKDCGLDYQAVVGHSSGEIVAATAARHLTPEHAIQLAYYRGKAASTTSFSVPVGMMAVGLGADQVNAYIDTKDHQVQIACVNSPKSVTLSGAREDLARLETDMKSKGHFARMLQVDAAYHSSYMQDAASRYRSFTETIDFRWEHVPNIPMYSSVTGSKLKEDVNGLEYWVRNMVSPVLFDAAVKEMLQVPLDMLIEIGPSGALSGPVSQIKQSVSSSIEYAAAWKRSSEAAQALCELVGKLYIKGSPISLMKFNFDSTREPPLTIVDLPNYCWNHSTKYWHETASSKDWRFRKFIQHDLLGMKVLGTPWTQPTFQKTLKVKDLPWLEEHKAQDNVVFPATGYISMAVEALFQLAKATGRIPAEKSVREVAYRLRNIKFFKAMVMAEGVDQDIVLSMNPRHGSKDTWYEFTVSTRTDASMTEHCSGQISTIATSLKDGNASEIQHIQHGVPGELWYKVNDDMGMSYGPSFRKMITVECTAGQRRNRVLVNLESPESKYAQSKYSIHPAVLDVAFQAVNMSLWEGMRSEVSAVLLPAIVSDLYIPALSHSYSHPKEGILVAQSKFTGAGNQSDPKSYASNIAIYDMESGKNLVEVQGLQFHRLERNPESLNEPGYCRLVWRPDVTFLSQTGLDAVLAEECKDQASAINRILDLVAFKTPDIKVMEVNMTDQHDSIWICGRGANGFDRLACSQLQIFSRSGEAMNEVTSRYNLFNNVEVGSLEALREATDNAKVDLIIIRASTSAASDTLSISALRKQLQPGGQLLILRPIAQNTFPILLDDAGLSIKFQTLIAADVHNPISMRFTLAINCEEEKEQVGDGHGLYVTVAHFSSEQEAGSTLISALGTAGWDVRPSLLPFTDIIPKSTIIVYEESPILPEITDEQWIGLQTLLANECRILWVTQGSQMLVTEPERSLIHGLARTICNEDPSSIIMTLDVESLSGTNTCAAVQNVLLRLNQANDSVNIDTEFIERSGTIYVGRVIPDKVLNEHEKPSSTGPQDKLRPENLFHHASQVRLISQHQGTLDGLCWSASSSPHLSKEEELSEGYVEVEMHSVGLNFKDVAVSMGLVPGDTTLLGLEGAGTIIRTAINNATHTIGQRVFVNSTGTLVNRRVCDVHEVISLPEWMTFEEASTLSVYQTALYCLVDLADMRKGKSVLIHSAAGGVGLAAIQICHYLGAEIYATVGNASKRQFLTQTYGIPEERILSSRSPDFEHDLMNMTGGRGVAVVLNSLTGEILHASWRCIAVGGIFVEIGKKDILDRSSISMEPFNRGASYRAFDYSHARFTPEVRAGVLKRVFDLLEAGYIRPLHIEKTFHWKDVAKAFRHMASGSNIGKTIITRSEDEQGNSVPVQAAPTALRFNHEASYLIVGGLKGLCGSLAVYLARKGAKNLVVLSRSGYEDSMSKTVLRDLAGLGAHVDLIIGDVTKLEDVERALHNATKPVRGIVQGAMLLQDGIYAAMSATDFRSVLEAKVKGTWNLHNAILKLGIRLDFFTLLSSISGITGSKGQANYSVANTFLDSFAHYRHGLGLPACSINLGVIDDVGYVVGKEDLAKHLYSQGWPGIKEAQLHRILALSILQQSQEPIHASSAAQLITGLPMPLPSHSPAMRDPRFSALRTAATNSSQDTNSGGSSQSSAAALRKALQSPSTADNKQELLDLLTQLVNTKLTRALGMDSEIDPARPMSNYGINSLVAVEFGNWARQELGVEVSTLEFVNARTLGSLAEGMLGRGLKCA</sequence>
<dbReference type="PROSITE" id="PS52019">
    <property type="entry name" value="PKS_MFAS_DH"/>
    <property type="match status" value="1"/>
</dbReference>
<dbReference type="Pfam" id="PF00109">
    <property type="entry name" value="ketoacyl-synt"/>
    <property type="match status" value="1"/>
</dbReference>
<dbReference type="Pfam" id="PF23114">
    <property type="entry name" value="NAD-bd_HRPKS_sdrA"/>
    <property type="match status" value="1"/>
</dbReference>
<dbReference type="InterPro" id="IPR016036">
    <property type="entry name" value="Malonyl_transacylase_ACP-bd"/>
</dbReference>
<dbReference type="InterPro" id="IPR036291">
    <property type="entry name" value="NAD(P)-bd_dom_sf"/>
</dbReference>
<dbReference type="GO" id="GO:0016491">
    <property type="term" value="F:oxidoreductase activity"/>
    <property type="evidence" value="ECO:0007669"/>
    <property type="project" value="InterPro"/>
</dbReference>
<reference evidence="10" key="1">
    <citation type="journal article" date="2020" name="Stud. Mycol.">
        <title>101 Dothideomycetes genomes: a test case for predicting lifestyles and emergence of pathogens.</title>
        <authorList>
            <person name="Haridas S."/>
            <person name="Albert R."/>
            <person name="Binder M."/>
            <person name="Bloem J."/>
            <person name="Labutti K."/>
            <person name="Salamov A."/>
            <person name="Andreopoulos B."/>
            <person name="Baker S."/>
            <person name="Barry K."/>
            <person name="Bills G."/>
            <person name="Bluhm B."/>
            <person name="Cannon C."/>
            <person name="Castanera R."/>
            <person name="Culley D."/>
            <person name="Daum C."/>
            <person name="Ezra D."/>
            <person name="Gonzalez J."/>
            <person name="Henrissat B."/>
            <person name="Kuo A."/>
            <person name="Liang C."/>
            <person name="Lipzen A."/>
            <person name="Lutzoni F."/>
            <person name="Magnuson J."/>
            <person name="Mondo S."/>
            <person name="Nolan M."/>
            <person name="Ohm R."/>
            <person name="Pangilinan J."/>
            <person name="Park H.-J."/>
            <person name="Ramirez L."/>
            <person name="Alfaro M."/>
            <person name="Sun H."/>
            <person name="Tritt A."/>
            <person name="Yoshinaga Y."/>
            <person name="Zwiers L.-H."/>
            <person name="Turgeon B."/>
            <person name="Goodwin S."/>
            <person name="Spatafora J."/>
            <person name="Crous P."/>
            <person name="Grigoriev I."/>
        </authorList>
    </citation>
    <scope>NUCLEOTIDE SEQUENCE</scope>
    <source>
        <strain evidence="10">CBS 627.86</strain>
    </source>
</reference>
<dbReference type="InterPro" id="IPR014030">
    <property type="entry name" value="Ketoacyl_synth_N"/>
</dbReference>
<feature type="active site" description="Proton donor; for dehydratase activity" evidence="5">
    <location>
        <position position="1143"/>
    </location>
</feature>
<dbReference type="SMART" id="SM00822">
    <property type="entry name" value="PKS_KR"/>
    <property type="match status" value="1"/>
</dbReference>
<evidence type="ECO:0000256" key="4">
    <source>
        <dbReference type="ARBA" id="ARBA00023268"/>
    </source>
</evidence>
<dbReference type="InterPro" id="IPR011032">
    <property type="entry name" value="GroES-like_sf"/>
</dbReference>
<dbReference type="Pfam" id="PF08659">
    <property type="entry name" value="KR"/>
    <property type="match status" value="1"/>
</dbReference>
<evidence type="ECO:0000313" key="10">
    <source>
        <dbReference type="EMBL" id="KAF2109985.1"/>
    </source>
</evidence>
<dbReference type="Proteomes" id="UP000799770">
    <property type="component" value="Unassembled WGS sequence"/>
</dbReference>
<feature type="region of interest" description="C-terminal hotdog fold" evidence="5">
    <location>
        <begin position="1079"/>
        <end position="1240"/>
    </location>
</feature>
<dbReference type="Pfam" id="PF21089">
    <property type="entry name" value="PKS_DH_N"/>
    <property type="match status" value="1"/>
</dbReference>
<feature type="domain" description="Carrier" evidence="7">
    <location>
        <begin position="2285"/>
        <end position="2362"/>
    </location>
</feature>
<keyword evidence="1" id="KW-0596">Phosphopantetheine</keyword>
<evidence type="ECO:0000259" key="8">
    <source>
        <dbReference type="PROSITE" id="PS52004"/>
    </source>
</evidence>
<evidence type="ECO:0000256" key="1">
    <source>
        <dbReference type="ARBA" id="ARBA00022450"/>
    </source>
</evidence>
<dbReference type="FunFam" id="3.40.50.720:FF:000209">
    <property type="entry name" value="Polyketide synthase Pks12"/>
    <property type="match status" value="1"/>
</dbReference>
<dbReference type="CDD" id="cd00833">
    <property type="entry name" value="PKS"/>
    <property type="match status" value="1"/>
</dbReference>
<dbReference type="Gene3D" id="3.40.50.720">
    <property type="entry name" value="NAD(P)-binding Rossmann-like Domain"/>
    <property type="match status" value="2"/>
</dbReference>
<dbReference type="InterPro" id="IPR057326">
    <property type="entry name" value="KR_dom"/>
</dbReference>
<dbReference type="InterPro" id="IPR056501">
    <property type="entry name" value="NAD-bd_HRPKS_sdrA"/>
</dbReference>
<dbReference type="Pfam" id="PF00550">
    <property type="entry name" value="PP-binding"/>
    <property type="match status" value="1"/>
</dbReference>
<dbReference type="SMART" id="SM00826">
    <property type="entry name" value="PKS_DH"/>
    <property type="match status" value="1"/>
</dbReference>
<keyword evidence="3" id="KW-0808">Transferase</keyword>
<evidence type="ECO:0000256" key="3">
    <source>
        <dbReference type="ARBA" id="ARBA00022679"/>
    </source>
</evidence>
<dbReference type="InterPro" id="IPR050091">
    <property type="entry name" value="PKS_NRPS_Biosynth_Enz"/>
</dbReference>
<dbReference type="EMBL" id="ML977340">
    <property type="protein sequence ID" value="KAF2109985.1"/>
    <property type="molecule type" value="Genomic_DNA"/>
</dbReference>
<dbReference type="GO" id="GO:1901336">
    <property type="term" value="P:lactone biosynthetic process"/>
    <property type="evidence" value="ECO:0007669"/>
    <property type="project" value="UniProtKB-ARBA"/>
</dbReference>
<dbReference type="InterPro" id="IPR049552">
    <property type="entry name" value="PKS_DH_N"/>
</dbReference>
<dbReference type="InterPro" id="IPR032821">
    <property type="entry name" value="PKS_assoc"/>
</dbReference>
<dbReference type="SUPFAM" id="SSF52151">
    <property type="entry name" value="FabD/lysophospholipase-like"/>
    <property type="match status" value="1"/>
</dbReference>
<dbReference type="GO" id="GO:0031177">
    <property type="term" value="F:phosphopantetheine binding"/>
    <property type="evidence" value="ECO:0007669"/>
    <property type="project" value="InterPro"/>
</dbReference>
<dbReference type="SMART" id="SM00825">
    <property type="entry name" value="PKS_KS"/>
    <property type="match status" value="1"/>
</dbReference>
<evidence type="ECO:0000259" key="7">
    <source>
        <dbReference type="PROSITE" id="PS50075"/>
    </source>
</evidence>
<feature type="domain" description="PKS/mFAS DH" evidence="9">
    <location>
        <begin position="930"/>
        <end position="1240"/>
    </location>
</feature>
<dbReference type="SMART" id="SM00823">
    <property type="entry name" value="PKS_PP"/>
    <property type="match status" value="1"/>
</dbReference>
<dbReference type="InterPro" id="IPR020843">
    <property type="entry name" value="ER"/>
</dbReference>
<dbReference type="InterPro" id="IPR016035">
    <property type="entry name" value="Acyl_Trfase/lysoPLipase"/>
</dbReference>
<dbReference type="InterPro" id="IPR009081">
    <property type="entry name" value="PP-bd_ACP"/>
</dbReference>
<evidence type="ECO:0000256" key="6">
    <source>
        <dbReference type="SAM" id="MobiDB-lite"/>
    </source>
</evidence>
<dbReference type="InterPro" id="IPR036736">
    <property type="entry name" value="ACP-like_sf"/>
</dbReference>
<evidence type="ECO:0000256" key="2">
    <source>
        <dbReference type="ARBA" id="ARBA00022553"/>
    </source>
</evidence>
<dbReference type="Gene3D" id="3.90.180.10">
    <property type="entry name" value="Medium-chain alcohol dehydrogenases, catalytic domain"/>
    <property type="match status" value="1"/>
</dbReference>
<dbReference type="InterPro" id="IPR020806">
    <property type="entry name" value="PKS_PP-bd"/>
</dbReference>
<dbReference type="SUPFAM" id="SSF51735">
    <property type="entry name" value="NAD(P)-binding Rossmann-fold domains"/>
    <property type="match status" value="2"/>
</dbReference>
<dbReference type="PANTHER" id="PTHR43775">
    <property type="entry name" value="FATTY ACID SYNTHASE"/>
    <property type="match status" value="1"/>
</dbReference>
<evidence type="ECO:0000256" key="5">
    <source>
        <dbReference type="PROSITE-ProRule" id="PRU01363"/>
    </source>
</evidence>
<dbReference type="PROSITE" id="PS50075">
    <property type="entry name" value="CARRIER"/>
    <property type="match status" value="1"/>
</dbReference>
<dbReference type="Gene3D" id="1.10.1200.10">
    <property type="entry name" value="ACP-like"/>
    <property type="match status" value="1"/>
</dbReference>
<dbReference type="Gene3D" id="3.40.47.10">
    <property type="match status" value="1"/>
</dbReference>
<dbReference type="InterPro" id="IPR014043">
    <property type="entry name" value="Acyl_transferase_dom"/>
</dbReference>